<evidence type="ECO:0000313" key="19">
    <source>
        <dbReference type="EMBL" id="CAJ1410463.1"/>
    </source>
</evidence>
<feature type="region of interest" description="Disordered" evidence="17">
    <location>
        <begin position="440"/>
        <end position="487"/>
    </location>
</feature>
<keyword evidence="9" id="KW-0677">Repeat</keyword>
<evidence type="ECO:0000256" key="16">
    <source>
        <dbReference type="PROSITE-ProRule" id="PRU00317"/>
    </source>
</evidence>
<dbReference type="Pfam" id="PF00806">
    <property type="entry name" value="PUF"/>
    <property type="match status" value="4"/>
</dbReference>
<feature type="region of interest" description="Disordered" evidence="17">
    <location>
        <begin position="758"/>
        <end position="789"/>
    </location>
</feature>
<evidence type="ECO:0000256" key="12">
    <source>
        <dbReference type="ARBA" id="ARBA00022989"/>
    </source>
</evidence>
<evidence type="ECO:0000256" key="10">
    <source>
        <dbReference type="ARBA" id="ARBA00022798"/>
    </source>
</evidence>
<dbReference type="InterPro" id="IPR007130">
    <property type="entry name" value="DAGAT"/>
</dbReference>
<comment type="pathway">
    <text evidence="3">Lipid metabolism.</text>
</comment>
<sequence>MAIFPFSRDLAPVLLLLLTAFVWKRHFYMRGLTYRSSVVPVGRERALKSLFYVGLLGVVDAVLRRLGQLLSRLPFFSQVLPRSETTALVLRLLLLHMPWALWALRGPLSERGSTRDDRGWSDAVTRWSMWKRLAACFGHTSVVLSEEWRDLSESERRRWYDRHYVIAMHPHGLLPFGAILNGLTWAGGGLRGVTASGATLPEPENGGELLHQKWFRHMKLRAAVASGACGLFPGFYEMFTTLGAFECTKPFIQEVLRQGKDVAIFVGGAKESCYASPGRYVCFVSTHKGFVRLALEEHRDILPMWTFGDESILPQMVNPPSWLPALQNLAKSITGLLVPPAFSGPPRLVPLTMVTGVPVSLEDLWPSQLGGAVTDAAVDEAEPRLRDKRDKGGAGWEPGLVRNGLERQQLLLAELIERQEDPLDEQLHRLLGMLLEDPCCDGPERSEASQSDGWQQESRPQSNSSRSARPRPKPTPKPGADKSVKSAEDKLARELEGLIQSKDWLQVKRKIKLGVWRLACCQSGSRQLQQLLKKSCRVGPNATEPEKKAAEEWRAAVDIVIAELRTHVLQVTAAREVSNFSNYVLQACIQELSPERFSFILEEMKNHVAKVAVDPQGCRVMQRIIEHVGDKDEYTMPLLQEILPKLKEVAMDRYGNHVVQKFLEMASENQRSALVQELFQLGQMPGQLSELAMGRYSSHVLENAVVNTSPELRHEFIAILEKELHRKKANHDGTPGRMQKKTEFGSFVWRCLRKIQQESPKVASNTPKPAFPSEEPRPTAPAPASAAAAAAPAPTAPAAPAAAHAQVVAPCMTLSYPILVPSIPVYPVWRWPNAC</sequence>
<dbReference type="InterPro" id="IPR011989">
    <property type="entry name" value="ARM-like"/>
</dbReference>
<dbReference type="InterPro" id="IPR001313">
    <property type="entry name" value="Pumilio_RNA-bd_rpt"/>
</dbReference>
<name>A0AA36JQD2_9DINO</name>
<dbReference type="SUPFAM" id="SSF48371">
    <property type="entry name" value="ARM repeat"/>
    <property type="match status" value="1"/>
</dbReference>
<evidence type="ECO:0000256" key="11">
    <source>
        <dbReference type="ARBA" id="ARBA00022824"/>
    </source>
</evidence>
<dbReference type="EMBL" id="CAUJNA010003818">
    <property type="protein sequence ID" value="CAJ1410463.1"/>
    <property type="molecule type" value="Genomic_DNA"/>
</dbReference>
<keyword evidence="6" id="KW-0444">Lipid biosynthesis</keyword>
<feature type="compositionally biased region" description="Polar residues" evidence="17">
    <location>
        <begin position="758"/>
        <end position="767"/>
    </location>
</feature>
<dbReference type="InterPro" id="IPR033133">
    <property type="entry name" value="PUM-HD"/>
</dbReference>
<feature type="region of interest" description="Disordered" evidence="17">
    <location>
        <begin position="380"/>
        <end position="400"/>
    </location>
</feature>
<evidence type="ECO:0000256" key="2">
    <source>
        <dbReference type="ARBA" id="ARBA00004771"/>
    </source>
</evidence>
<keyword evidence="8" id="KW-0812">Transmembrane</keyword>
<evidence type="ECO:0000313" key="20">
    <source>
        <dbReference type="Proteomes" id="UP001178507"/>
    </source>
</evidence>
<dbReference type="PROSITE" id="PS50303">
    <property type="entry name" value="PUM_HD"/>
    <property type="match status" value="1"/>
</dbReference>
<evidence type="ECO:0000256" key="4">
    <source>
        <dbReference type="ARBA" id="ARBA00005420"/>
    </source>
</evidence>
<protein>
    <recommendedName>
        <fullName evidence="5">diacylglycerol O-acyltransferase</fullName>
        <ecNumber evidence="5">2.3.1.20</ecNumber>
    </recommendedName>
</protein>
<dbReference type="Proteomes" id="UP001178507">
    <property type="component" value="Unassembled WGS sequence"/>
</dbReference>
<feature type="domain" description="PUM-HD" evidence="18">
    <location>
        <begin position="449"/>
        <end position="795"/>
    </location>
</feature>
<keyword evidence="7" id="KW-0808">Transferase</keyword>
<feature type="compositionally biased region" description="Polar residues" evidence="17">
    <location>
        <begin position="448"/>
        <end position="467"/>
    </location>
</feature>
<accession>A0AA36JQD2</accession>
<evidence type="ECO:0000256" key="7">
    <source>
        <dbReference type="ARBA" id="ARBA00022679"/>
    </source>
</evidence>
<evidence type="ECO:0000256" key="8">
    <source>
        <dbReference type="ARBA" id="ARBA00022692"/>
    </source>
</evidence>
<evidence type="ECO:0000256" key="14">
    <source>
        <dbReference type="ARBA" id="ARBA00023136"/>
    </source>
</evidence>
<keyword evidence="11" id="KW-0256">Endoplasmic reticulum</keyword>
<evidence type="ECO:0000256" key="3">
    <source>
        <dbReference type="ARBA" id="ARBA00005189"/>
    </source>
</evidence>
<comment type="subcellular location">
    <subcellularLocation>
        <location evidence="1">Endoplasmic reticulum membrane</location>
        <topology evidence="1">Multi-pass membrane protein</topology>
    </subcellularLocation>
</comment>
<comment type="similarity">
    <text evidence="4">Belongs to the diacylglycerol acyltransferase family.</text>
</comment>
<gene>
    <name evidence="19" type="ORF">EVOR1521_LOCUS31284</name>
</gene>
<comment type="caution">
    <text evidence="19">The sequence shown here is derived from an EMBL/GenBank/DDBJ whole genome shotgun (WGS) entry which is preliminary data.</text>
</comment>
<reference evidence="19" key="1">
    <citation type="submission" date="2023-08" db="EMBL/GenBank/DDBJ databases">
        <authorList>
            <person name="Chen Y."/>
            <person name="Shah S."/>
            <person name="Dougan E. K."/>
            <person name="Thang M."/>
            <person name="Chan C."/>
        </authorList>
    </citation>
    <scope>NUCLEOTIDE SEQUENCE</scope>
</reference>
<dbReference type="AlphaFoldDB" id="A0AA36JQD2"/>
<dbReference type="GO" id="GO:0005789">
    <property type="term" value="C:endoplasmic reticulum membrane"/>
    <property type="evidence" value="ECO:0007669"/>
    <property type="project" value="UniProtKB-SubCell"/>
</dbReference>
<feature type="repeat" description="Pumilio" evidence="16">
    <location>
        <begin position="603"/>
        <end position="640"/>
    </location>
</feature>
<dbReference type="PROSITE" id="PS50302">
    <property type="entry name" value="PUM"/>
    <property type="match status" value="2"/>
</dbReference>
<dbReference type="GO" id="GO:0003723">
    <property type="term" value="F:RNA binding"/>
    <property type="evidence" value="ECO:0007669"/>
    <property type="project" value="InterPro"/>
</dbReference>
<organism evidence="19 20">
    <name type="scientific">Effrenium voratum</name>
    <dbReference type="NCBI Taxonomy" id="2562239"/>
    <lineage>
        <taxon>Eukaryota</taxon>
        <taxon>Sar</taxon>
        <taxon>Alveolata</taxon>
        <taxon>Dinophyceae</taxon>
        <taxon>Suessiales</taxon>
        <taxon>Symbiodiniaceae</taxon>
        <taxon>Effrenium</taxon>
    </lineage>
</organism>
<dbReference type="PANTHER" id="PTHR12317:SF0">
    <property type="entry name" value="ACYLTRANSFERASE"/>
    <property type="match status" value="1"/>
</dbReference>
<dbReference type="Gene3D" id="1.25.10.10">
    <property type="entry name" value="Leucine-rich Repeat Variant"/>
    <property type="match status" value="1"/>
</dbReference>
<evidence type="ECO:0000259" key="18">
    <source>
        <dbReference type="PROSITE" id="PS50303"/>
    </source>
</evidence>
<proteinExistence type="inferred from homology"/>
<evidence type="ECO:0000256" key="13">
    <source>
        <dbReference type="ARBA" id="ARBA00023098"/>
    </source>
</evidence>
<dbReference type="InterPro" id="IPR016024">
    <property type="entry name" value="ARM-type_fold"/>
</dbReference>
<evidence type="ECO:0000256" key="5">
    <source>
        <dbReference type="ARBA" id="ARBA00013244"/>
    </source>
</evidence>
<dbReference type="GO" id="GO:0004144">
    <property type="term" value="F:diacylglycerol O-acyltransferase activity"/>
    <property type="evidence" value="ECO:0007669"/>
    <property type="project" value="UniProtKB-EC"/>
</dbReference>
<keyword evidence="20" id="KW-1185">Reference proteome</keyword>
<keyword evidence="12" id="KW-1133">Transmembrane helix</keyword>
<dbReference type="SMART" id="SM00025">
    <property type="entry name" value="Pumilio"/>
    <property type="match status" value="4"/>
</dbReference>
<dbReference type="GO" id="GO:0019432">
    <property type="term" value="P:triglyceride biosynthetic process"/>
    <property type="evidence" value="ECO:0007669"/>
    <property type="project" value="TreeGrafter"/>
</dbReference>
<keyword evidence="15" id="KW-0012">Acyltransferase</keyword>
<feature type="compositionally biased region" description="Basic and acidic residues" evidence="17">
    <location>
        <begin position="381"/>
        <end position="392"/>
    </location>
</feature>
<feature type="repeat" description="Pumilio" evidence="16">
    <location>
        <begin position="641"/>
        <end position="676"/>
    </location>
</feature>
<dbReference type="GO" id="GO:0006071">
    <property type="term" value="P:glycerol metabolic process"/>
    <property type="evidence" value="ECO:0007669"/>
    <property type="project" value="UniProtKB-KW"/>
</dbReference>
<evidence type="ECO:0000256" key="9">
    <source>
        <dbReference type="ARBA" id="ARBA00022737"/>
    </source>
</evidence>
<dbReference type="EC" id="2.3.1.20" evidence="5"/>
<comment type="pathway">
    <text evidence="2">Glycerolipid metabolism; triacylglycerol biosynthesis.</text>
</comment>
<keyword evidence="10" id="KW-0319">Glycerol metabolism</keyword>
<keyword evidence="13" id="KW-0443">Lipid metabolism</keyword>
<keyword evidence="14" id="KW-0472">Membrane</keyword>
<evidence type="ECO:0000256" key="15">
    <source>
        <dbReference type="ARBA" id="ARBA00023315"/>
    </source>
</evidence>
<evidence type="ECO:0000256" key="1">
    <source>
        <dbReference type="ARBA" id="ARBA00004477"/>
    </source>
</evidence>
<dbReference type="Pfam" id="PF03982">
    <property type="entry name" value="DAGAT"/>
    <property type="match status" value="1"/>
</dbReference>
<evidence type="ECO:0000256" key="17">
    <source>
        <dbReference type="SAM" id="MobiDB-lite"/>
    </source>
</evidence>
<evidence type="ECO:0000256" key="6">
    <source>
        <dbReference type="ARBA" id="ARBA00022516"/>
    </source>
</evidence>
<dbReference type="PANTHER" id="PTHR12317">
    <property type="entry name" value="DIACYLGLYCEROL O-ACYLTRANSFERASE"/>
    <property type="match status" value="1"/>
</dbReference>